<evidence type="ECO:0000256" key="4">
    <source>
        <dbReference type="ARBA" id="ARBA00022692"/>
    </source>
</evidence>
<dbReference type="CDD" id="cd00761">
    <property type="entry name" value="Glyco_tranf_GTA_type"/>
    <property type="match status" value="1"/>
</dbReference>
<evidence type="ECO:0000256" key="3">
    <source>
        <dbReference type="ARBA" id="ARBA00022679"/>
    </source>
</evidence>
<keyword evidence="4" id="KW-0812">Transmembrane</keyword>
<evidence type="ECO:0000313" key="8">
    <source>
        <dbReference type="Proteomes" id="UP000001600"/>
    </source>
</evidence>
<keyword evidence="2" id="KW-0328">Glycosyltransferase</keyword>
<dbReference type="HOGENOM" id="CLU_035905_1_0_5"/>
<dbReference type="KEGG" id="ara:Arad_3621"/>
<dbReference type="GO" id="GO:0005737">
    <property type="term" value="C:cytoplasm"/>
    <property type="evidence" value="ECO:0007669"/>
    <property type="project" value="TreeGrafter"/>
</dbReference>
<dbReference type="AlphaFoldDB" id="B9J8Z0"/>
<dbReference type="RefSeq" id="WP_012652206.1">
    <property type="nucleotide sequence ID" value="NC_011985.1"/>
</dbReference>
<dbReference type="GO" id="GO:0016020">
    <property type="term" value="C:membrane"/>
    <property type="evidence" value="ECO:0007669"/>
    <property type="project" value="UniProtKB-SubCell"/>
</dbReference>
<evidence type="ECO:0000256" key="2">
    <source>
        <dbReference type="ARBA" id="ARBA00022676"/>
    </source>
</evidence>
<keyword evidence="3" id="KW-0808">Transferase</keyword>
<dbReference type="SUPFAM" id="SSF53448">
    <property type="entry name" value="Nucleotide-diphospho-sugar transferases"/>
    <property type="match status" value="1"/>
</dbReference>
<comment type="subcellular location">
    <subcellularLocation>
        <location evidence="1">Membrane</location>
        <topology evidence="1">Single-pass membrane protein</topology>
    </subcellularLocation>
</comment>
<keyword evidence="5" id="KW-1133">Transmembrane helix</keyword>
<reference evidence="7 8" key="1">
    <citation type="journal article" date="2009" name="J. Bacteriol.">
        <title>Genome sequences of three Agrobacterium biovars help elucidate the evolution of multichromosome genomes in bacteria.</title>
        <authorList>
            <person name="Slater S.C."/>
            <person name="Goldman B.S."/>
            <person name="Goodner B."/>
            <person name="Setubal J.C."/>
            <person name="Farrand S.K."/>
            <person name="Nester E.W."/>
            <person name="Burr T.J."/>
            <person name="Banta L."/>
            <person name="Dickerman A.W."/>
            <person name="Paulsen I."/>
            <person name="Otten L."/>
            <person name="Suen G."/>
            <person name="Welch R."/>
            <person name="Almeida N.F."/>
            <person name="Arnold F."/>
            <person name="Burton O.T."/>
            <person name="Du Z."/>
            <person name="Ewing A."/>
            <person name="Godsy E."/>
            <person name="Heisel S."/>
            <person name="Houmiel K.L."/>
            <person name="Jhaveri J."/>
            <person name="Lu J."/>
            <person name="Miller N.M."/>
            <person name="Norton S."/>
            <person name="Chen Q."/>
            <person name="Phoolcharoen W."/>
            <person name="Ohlin V."/>
            <person name="Ondrusek D."/>
            <person name="Pride N."/>
            <person name="Stricklin S.L."/>
            <person name="Sun J."/>
            <person name="Wheeler C."/>
            <person name="Wilson L."/>
            <person name="Zhu H."/>
            <person name="Wood D.W."/>
        </authorList>
    </citation>
    <scope>NUCLEOTIDE SEQUENCE [LARGE SCALE GENOMIC DNA]</scope>
    <source>
        <strain evidence="8">K84 / ATCC BAA-868</strain>
    </source>
</reference>
<dbReference type="GO" id="GO:0016757">
    <property type="term" value="F:glycosyltransferase activity"/>
    <property type="evidence" value="ECO:0007669"/>
    <property type="project" value="UniProtKB-KW"/>
</dbReference>
<dbReference type="CAZy" id="GT2">
    <property type="family name" value="Glycosyltransferase Family 2"/>
</dbReference>
<keyword evidence="6" id="KW-0472">Membrane</keyword>
<dbReference type="EMBL" id="CP000628">
    <property type="protein sequence ID" value="ACM27528.1"/>
    <property type="molecule type" value="Genomic_DNA"/>
</dbReference>
<dbReference type="PANTHER" id="PTHR21461:SF69">
    <property type="entry name" value="GLYCOSYLTRANSFERASE FAMILY 92 PROTEIN"/>
    <property type="match status" value="1"/>
</dbReference>
<sequence length="317" mass="35963">MRWFGRGKSSIKKLAIQPPAPLPERHGIAIVVCVKDEGAYIGEWVRFHQAVGIRHFILYDNGSADDTCTILRQILTPDALTIVPWAGRMTYGEDERFLDCQVVAFAHAILNFGSAFRRMAFIDADEFLLPKKGTTVEEALVATQNFPNISLPWHMFGTSGHKTKPERPVLLSYTRRSADPLSRKEHSTNFKCIVDPCEVVEVSIHQFKTREFGDLTVNDGGHRSTRRGRKSAAFYSNLFLQLNHYYSKSEEELQAKIQRGSNFATSHQKLEAKVRTTIANIEADEIEDHAMEDFVIRNAIELTDDDRSQDRAVAHSR</sequence>
<gene>
    <name evidence="7" type="ordered locus">Arad_3621</name>
</gene>
<dbReference type="Proteomes" id="UP000001600">
    <property type="component" value="Chromosome 1"/>
</dbReference>
<name>B9J8Z0_RHIR8</name>
<proteinExistence type="predicted"/>
<dbReference type="Pfam" id="PF01697">
    <property type="entry name" value="Glyco_transf_92"/>
    <property type="match status" value="1"/>
</dbReference>
<evidence type="ECO:0000313" key="7">
    <source>
        <dbReference type="EMBL" id="ACM27528.1"/>
    </source>
</evidence>
<dbReference type="InterPro" id="IPR029044">
    <property type="entry name" value="Nucleotide-diphossugar_trans"/>
</dbReference>
<dbReference type="eggNOG" id="COG0463">
    <property type="taxonomic scope" value="Bacteria"/>
</dbReference>
<evidence type="ECO:0008006" key="9">
    <source>
        <dbReference type="Google" id="ProtNLM"/>
    </source>
</evidence>
<evidence type="ECO:0000256" key="5">
    <source>
        <dbReference type="ARBA" id="ARBA00022989"/>
    </source>
</evidence>
<dbReference type="STRING" id="311403.Arad_3621"/>
<protein>
    <recommendedName>
        <fullName evidence="9">Glycosyltransferase family 92 protein</fullName>
    </recommendedName>
</protein>
<evidence type="ECO:0000256" key="1">
    <source>
        <dbReference type="ARBA" id="ARBA00004167"/>
    </source>
</evidence>
<dbReference type="InterPro" id="IPR008166">
    <property type="entry name" value="Glyco_transf_92"/>
</dbReference>
<evidence type="ECO:0000256" key="6">
    <source>
        <dbReference type="ARBA" id="ARBA00023136"/>
    </source>
</evidence>
<accession>B9J8Z0</accession>
<organism evidence="7 8">
    <name type="scientific">Rhizobium rhizogenes (strain K84 / ATCC BAA-868)</name>
    <name type="common">Agrobacterium radiobacter</name>
    <dbReference type="NCBI Taxonomy" id="311403"/>
    <lineage>
        <taxon>Bacteria</taxon>
        <taxon>Pseudomonadati</taxon>
        <taxon>Pseudomonadota</taxon>
        <taxon>Alphaproteobacteria</taxon>
        <taxon>Hyphomicrobiales</taxon>
        <taxon>Rhizobiaceae</taxon>
        <taxon>Rhizobium/Agrobacterium group</taxon>
        <taxon>Rhizobium</taxon>
    </lineage>
</organism>
<dbReference type="PANTHER" id="PTHR21461">
    <property type="entry name" value="GLYCOSYLTRANSFERASE FAMILY 92 PROTEIN"/>
    <property type="match status" value="1"/>
</dbReference>